<organism evidence="4">
    <name type="scientific">Arcella intermedia</name>
    <dbReference type="NCBI Taxonomy" id="1963864"/>
    <lineage>
        <taxon>Eukaryota</taxon>
        <taxon>Amoebozoa</taxon>
        <taxon>Tubulinea</taxon>
        <taxon>Elardia</taxon>
        <taxon>Arcellinida</taxon>
        <taxon>Sphaerothecina</taxon>
        <taxon>Arcellidae</taxon>
        <taxon>Arcella</taxon>
    </lineage>
</organism>
<dbReference type="Pfam" id="PF19038">
    <property type="entry name" value="Fuz_longin_3"/>
    <property type="match status" value="1"/>
</dbReference>
<reference evidence="4" key="1">
    <citation type="journal article" date="2020" name="J. Eukaryot. Microbiol.">
        <title>De novo Sequencing, Assembly and Annotation of the Transcriptome for the Free-Living Testate Amoeba Arcella intermedia.</title>
        <authorList>
            <person name="Ribeiro G.M."/>
            <person name="Porfirio-Sousa A.L."/>
            <person name="Maurer-Alcala X.X."/>
            <person name="Katz L.A."/>
            <person name="Lahr D.J.G."/>
        </authorList>
    </citation>
    <scope>NUCLEOTIDE SEQUENCE</scope>
</reference>
<dbReference type="AlphaFoldDB" id="A0A6B2L5T0"/>
<dbReference type="InterPro" id="IPR043971">
    <property type="entry name" value="FUZ/MON1/HPS1_longin_2"/>
</dbReference>
<dbReference type="EMBL" id="GIBP01003301">
    <property type="protein sequence ID" value="NDV32270.1"/>
    <property type="molecule type" value="Transcribed_RNA"/>
</dbReference>
<feature type="domain" description="FUZ/MON1/HPS1 first Longin" evidence="1">
    <location>
        <begin position="9"/>
        <end position="130"/>
    </location>
</feature>
<accession>A0A6B2L5T0</accession>
<dbReference type="InterPro" id="IPR004353">
    <property type="entry name" value="Mon1"/>
</dbReference>
<dbReference type="Pfam" id="PF19036">
    <property type="entry name" value="Fuz_longin_1"/>
    <property type="match status" value="1"/>
</dbReference>
<dbReference type="GO" id="GO:0016192">
    <property type="term" value="P:vesicle-mediated transport"/>
    <property type="evidence" value="ECO:0007669"/>
    <property type="project" value="InterPro"/>
</dbReference>
<evidence type="ECO:0000259" key="1">
    <source>
        <dbReference type="Pfam" id="PF19036"/>
    </source>
</evidence>
<protein>
    <recommendedName>
        <fullName evidence="5">Vacuolar fusion protein MON1 homolog</fullName>
    </recommendedName>
</protein>
<evidence type="ECO:0000313" key="4">
    <source>
        <dbReference type="EMBL" id="NDV32270.1"/>
    </source>
</evidence>
<dbReference type="PANTHER" id="PTHR13027:SF7">
    <property type="entry name" value="VACUOLAR FUSION PROTEIN MON1 HOMOLOG"/>
    <property type="match status" value="1"/>
</dbReference>
<feature type="domain" description="FUZ/MON1/HPS1 second Longin" evidence="2">
    <location>
        <begin position="169"/>
        <end position="265"/>
    </location>
</feature>
<feature type="domain" description="FUZ/MON1/HPS1 third Longin" evidence="3">
    <location>
        <begin position="295"/>
        <end position="397"/>
    </location>
</feature>
<dbReference type="GO" id="GO:0006623">
    <property type="term" value="P:protein targeting to vacuole"/>
    <property type="evidence" value="ECO:0007669"/>
    <property type="project" value="InterPro"/>
</dbReference>
<name>A0A6B2L5T0_9EUKA</name>
<dbReference type="PANTHER" id="PTHR13027">
    <property type="entry name" value="SAND PROTEIN-RELATED"/>
    <property type="match status" value="1"/>
</dbReference>
<sequence>MNAWRKHKKHFFIFSSAGKPIYSRYPCDESKLARVTGVLVGVISFVGQTDDQIKSFQAGKHRIVFYLNVAVYCVAVAKTTESTSQLVSQLEYLYSQVISTFPHTQKILRDKPNCDIRHYLTGTDKNLNNLAQCVNSEPPFLLNSINCLRMPGSLRNLVGNVMQSNREGDLFYALLIAKGQLVHLVRPKKLILYPPDLHLLITFVNSSSSFRISEATMTTICLPKFSTTGSLFLYLCYIHEDICLLLLGTKPDDFASMQVTKDKIYAALEVNQSLSQIQKALQNHHYTVGEVGIPDLLHFLYKSHTLSQMTYPIAGPPYKTKEQRKRLFRLYEQVHCSVNILDKDKPHKVYYHRSDSEIIVVWVTTGFDLYACFSPLVSKATAIKGCNTLLKWIKQEENNLFIVTSPVW</sequence>
<evidence type="ECO:0000259" key="2">
    <source>
        <dbReference type="Pfam" id="PF19037"/>
    </source>
</evidence>
<dbReference type="Pfam" id="PF19037">
    <property type="entry name" value="Fuz_longin_2"/>
    <property type="match status" value="1"/>
</dbReference>
<evidence type="ECO:0000259" key="3">
    <source>
        <dbReference type="Pfam" id="PF19038"/>
    </source>
</evidence>
<evidence type="ECO:0008006" key="5">
    <source>
        <dbReference type="Google" id="ProtNLM"/>
    </source>
</evidence>
<dbReference type="InterPro" id="IPR043970">
    <property type="entry name" value="FUZ/MON1/HPS1_longin_3"/>
</dbReference>
<proteinExistence type="predicted"/>
<dbReference type="PRINTS" id="PR01546">
    <property type="entry name" value="YEAST73DUF"/>
</dbReference>
<dbReference type="InterPro" id="IPR043972">
    <property type="entry name" value="FUZ/MON1/HPS1_longin_1"/>
</dbReference>